<protein>
    <recommendedName>
        <fullName evidence="5">SsuA/THI5-like domain-containing protein</fullName>
    </recommendedName>
</protein>
<reference evidence="6 7" key="1">
    <citation type="journal article" date="2016" name="Front. Microbiol.">
        <title>Comparative Genomics Analysis of Streptomyces Species Reveals Their Adaptation to the Marine Environment and Their Diversity at the Genomic Level.</title>
        <authorList>
            <person name="Tian X."/>
            <person name="Zhang Z."/>
            <person name="Yang T."/>
            <person name="Chen M."/>
            <person name="Li J."/>
            <person name="Chen F."/>
            <person name="Yang J."/>
            <person name="Li W."/>
            <person name="Zhang B."/>
            <person name="Zhang Z."/>
            <person name="Wu J."/>
            <person name="Zhang C."/>
            <person name="Long L."/>
            <person name="Xiao J."/>
        </authorList>
    </citation>
    <scope>NUCLEOTIDE SEQUENCE [LARGE SCALE GENOMIC DNA]</scope>
    <source>
        <strain evidence="6 7">SCSIO 10429</strain>
    </source>
</reference>
<comment type="subcellular location">
    <subcellularLocation>
        <location evidence="1">Periplasm</location>
    </subcellularLocation>
</comment>
<evidence type="ECO:0000256" key="2">
    <source>
        <dbReference type="ARBA" id="ARBA00010742"/>
    </source>
</evidence>
<keyword evidence="7" id="KW-1185">Reference proteome</keyword>
<evidence type="ECO:0000256" key="4">
    <source>
        <dbReference type="SAM" id="SignalP"/>
    </source>
</evidence>
<evidence type="ECO:0000256" key="3">
    <source>
        <dbReference type="ARBA" id="ARBA00022729"/>
    </source>
</evidence>
<accession>A0A1E7L9G2</accession>
<dbReference type="AlphaFoldDB" id="A0A1E7L9G2"/>
<gene>
    <name evidence="6" type="ORF">AN218_06480</name>
</gene>
<sequence length="350" mass="36350">MSHIRTGARRRRTVLLAAVVPLLLALTASCSTGTGSGTGGAERQTIRVGNVCGGINVATVAMDADTFPDDVQVKKVCFDGGAEAVQALLGGGVDVFIGSTEHVVSTRGKGLPVTAYAALTSRVPYSLVSANGSGAGSVRDLRGKTVAVTSPGSLSDTELEKAASDSGVPYKSLKVIGAGSGASMLAAISKGKAAAGMVSEPQLSQLLRTGEYKEIWTPDFDYAALVPLAKTTWVKEHRKAMTGFLQGLRTAEKKSRADESFAVRALKKEKFEVSDRVLRRAVHQTLGITPKGLAVDESVYRDTTGLLVDVGRAKAGRTPSFSDAFDFGLLDQAEGQAGSNGPKSTRSSGS</sequence>
<dbReference type="InterPro" id="IPR015168">
    <property type="entry name" value="SsuA/THI5"/>
</dbReference>
<organism evidence="6 7">
    <name type="scientific">Streptomyces nanshensis</name>
    <dbReference type="NCBI Taxonomy" id="518642"/>
    <lineage>
        <taxon>Bacteria</taxon>
        <taxon>Bacillati</taxon>
        <taxon>Actinomycetota</taxon>
        <taxon>Actinomycetes</taxon>
        <taxon>Kitasatosporales</taxon>
        <taxon>Streptomycetaceae</taxon>
        <taxon>Streptomyces</taxon>
    </lineage>
</organism>
<dbReference type="Proteomes" id="UP000176005">
    <property type="component" value="Unassembled WGS sequence"/>
</dbReference>
<dbReference type="Gene3D" id="3.40.190.10">
    <property type="entry name" value="Periplasmic binding protein-like II"/>
    <property type="match status" value="2"/>
</dbReference>
<dbReference type="EMBL" id="LJGW01000111">
    <property type="protein sequence ID" value="OEV12847.1"/>
    <property type="molecule type" value="Genomic_DNA"/>
</dbReference>
<feature type="signal peptide" evidence="4">
    <location>
        <begin position="1"/>
        <end position="30"/>
    </location>
</feature>
<proteinExistence type="inferred from homology"/>
<dbReference type="SUPFAM" id="SSF53850">
    <property type="entry name" value="Periplasmic binding protein-like II"/>
    <property type="match status" value="1"/>
</dbReference>
<comment type="similarity">
    <text evidence="2">Belongs to the bacterial solute-binding protein SsuA/TauA family.</text>
</comment>
<evidence type="ECO:0000256" key="1">
    <source>
        <dbReference type="ARBA" id="ARBA00004418"/>
    </source>
</evidence>
<feature type="chain" id="PRO_5039135490" description="SsuA/THI5-like domain-containing protein" evidence="4">
    <location>
        <begin position="31"/>
        <end position="350"/>
    </location>
</feature>
<evidence type="ECO:0000259" key="5">
    <source>
        <dbReference type="Pfam" id="PF09084"/>
    </source>
</evidence>
<dbReference type="Pfam" id="PF09084">
    <property type="entry name" value="NMT1"/>
    <property type="match status" value="1"/>
</dbReference>
<feature type="domain" description="SsuA/THI5-like" evidence="5">
    <location>
        <begin position="80"/>
        <end position="251"/>
    </location>
</feature>
<name>A0A1E7L9G2_9ACTN</name>
<dbReference type="PANTHER" id="PTHR30024">
    <property type="entry name" value="ALIPHATIC SULFONATES-BINDING PROTEIN-RELATED"/>
    <property type="match status" value="1"/>
</dbReference>
<evidence type="ECO:0000313" key="6">
    <source>
        <dbReference type="EMBL" id="OEV12847.1"/>
    </source>
</evidence>
<keyword evidence="3 4" id="KW-0732">Signal</keyword>
<dbReference type="RefSeq" id="WP_070015687.1">
    <property type="nucleotide sequence ID" value="NZ_LJGW01000111.1"/>
</dbReference>
<dbReference type="PANTHER" id="PTHR30024:SF47">
    <property type="entry name" value="TAURINE-BINDING PERIPLASMIC PROTEIN"/>
    <property type="match status" value="1"/>
</dbReference>
<comment type="caution">
    <text evidence="6">The sequence shown here is derived from an EMBL/GenBank/DDBJ whole genome shotgun (WGS) entry which is preliminary data.</text>
</comment>
<dbReference type="PROSITE" id="PS51257">
    <property type="entry name" value="PROKAR_LIPOPROTEIN"/>
    <property type="match status" value="1"/>
</dbReference>
<evidence type="ECO:0000313" key="7">
    <source>
        <dbReference type="Proteomes" id="UP000176005"/>
    </source>
</evidence>
<dbReference type="GO" id="GO:0042597">
    <property type="term" value="C:periplasmic space"/>
    <property type="evidence" value="ECO:0007669"/>
    <property type="project" value="UniProtKB-SubCell"/>
</dbReference>